<keyword evidence="3" id="KW-1185">Reference proteome</keyword>
<sequence length="195" mass="21365">MASESLSAQDWSGLKENVNDRSQVQALVAALFLTITYALDGTPTDIHDFALCSEAEGDALCTCSNVHGSCGRSEDMLAAYRVLNYMASMVFIVVLGMIFTILSNFAKADKVWVARYFEQVGWVVDGMDKVMYAGCAFWLAGFTVQMSLNLSPGEFGMCVAFEAAAFVITVSVKIWMRWTRMSMSKIADAGGYHHA</sequence>
<evidence type="ECO:0000313" key="3">
    <source>
        <dbReference type="Proteomes" id="UP001189429"/>
    </source>
</evidence>
<reference evidence="2" key="1">
    <citation type="submission" date="2023-10" db="EMBL/GenBank/DDBJ databases">
        <authorList>
            <person name="Chen Y."/>
            <person name="Shah S."/>
            <person name="Dougan E. K."/>
            <person name="Thang M."/>
            <person name="Chan C."/>
        </authorList>
    </citation>
    <scope>NUCLEOTIDE SEQUENCE [LARGE SCALE GENOMIC DNA]</scope>
</reference>
<feature type="transmembrane region" description="Helical" evidence="1">
    <location>
        <begin position="154"/>
        <end position="176"/>
    </location>
</feature>
<name>A0ABN9VRM9_9DINO</name>
<organism evidence="2 3">
    <name type="scientific">Prorocentrum cordatum</name>
    <dbReference type="NCBI Taxonomy" id="2364126"/>
    <lineage>
        <taxon>Eukaryota</taxon>
        <taxon>Sar</taxon>
        <taxon>Alveolata</taxon>
        <taxon>Dinophyceae</taxon>
        <taxon>Prorocentrales</taxon>
        <taxon>Prorocentraceae</taxon>
        <taxon>Prorocentrum</taxon>
    </lineage>
</organism>
<dbReference type="Proteomes" id="UP001189429">
    <property type="component" value="Unassembled WGS sequence"/>
</dbReference>
<evidence type="ECO:0000256" key="1">
    <source>
        <dbReference type="SAM" id="Phobius"/>
    </source>
</evidence>
<comment type="caution">
    <text evidence="2">The sequence shown here is derived from an EMBL/GenBank/DDBJ whole genome shotgun (WGS) entry which is preliminary data.</text>
</comment>
<feature type="transmembrane region" description="Helical" evidence="1">
    <location>
        <begin position="82"/>
        <end position="102"/>
    </location>
</feature>
<evidence type="ECO:0000313" key="2">
    <source>
        <dbReference type="EMBL" id="CAK0876031.1"/>
    </source>
</evidence>
<proteinExistence type="predicted"/>
<dbReference type="EMBL" id="CAUYUJ010017589">
    <property type="protein sequence ID" value="CAK0876031.1"/>
    <property type="molecule type" value="Genomic_DNA"/>
</dbReference>
<keyword evidence="1" id="KW-1133">Transmembrane helix</keyword>
<keyword evidence="1" id="KW-0472">Membrane</keyword>
<keyword evidence="1" id="KW-0812">Transmembrane</keyword>
<gene>
    <name evidence="2" type="ORF">PCOR1329_LOCUS60554</name>
</gene>
<evidence type="ECO:0008006" key="4">
    <source>
        <dbReference type="Google" id="ProtNLM"/>
    </source>
</evidence>
<protein>
    <recommendedName>
        <fullName evidence="4">Transmembrane protein</fullName>
    </recommendedName>
</protein>
<accession>A0ABN9VRM9</accession>